<sequence length="112" mass="12101">MSLRSIEMMMIGTISRNSTLTSFGGMENSPEFIIGLSQLLQSMVDTNFLIDSIYVYRAGDGAVVSDQTKLSIDQFADRAYAEVGLNAQSPSGVPRELFGSLLAENARITSSP</sequence>
<proteinExistence type="predicted"/>
<gene>
    <name evidence="1" type="ORF">BK138_29970</name>
</gene>
<evidence type="ECO:0000313" key="2">
    <source>
        <dbReference type="Proteomes" id="UP000187172"/>
    </source>
</evidence>
<evidence type="ECO:0000313" key="1">
    <source>
        <dbReference type="EMBL" id="OMF49429.1"/>
    </source>
</evidence>
<reference evidence="1 2" key="1">
    <citation type="submission" date="2016-11" db="EMBL/GenBank/DDBJ databases">
        <title>Paenibacillus species isolates.</title>
        <authorList>
            <person name="Beno S.M."/>
        </authorList>
    </citation>
    <scope>NUCLEOTIDE SEQUENCE [LARGE SCALE GENOMIC DNA]</scope>
    <source>
        <strain evidence="1 2">FSL R5-0378</strain>
    </source>
</reference>
<dbReference type="EMBL" id="MRTP01000014">
    <property type="protein sequence ID" value="OMF49429.1"/>
    <property type="molecule type" value="Genomic_DNA"/>
</dbReference>
<keyword evidence="2" id="KW-1185">Reference proteome</keyword>
<dbReference type="AlphaFoldDB" id="A0A1R1ECC2"/>
<dbReference type="STRING" id="297318.BK138_29970"/>
<protein>
    <submittedName>
        <fullName evidence="1">Uncharacterized protein</fullName>
    </submittedName>
</protein>
<name>A0A1R1ECC2_9BACL</name>
<dbReference type="Proteomes" id="UP000187172">
    <property type="component" value="Unassembled WGS sequence"/>
</dbReference>
<accession>A0A1R1ECC2</accession>
<dbReference type="RefSeq" id="WP_076175358.1">
    <property type="nucleotide sequence ID" value="NZ_MRTP01000014.1"/>
</dbReference>
<organism evidence="1 2">
    <name type="scientific">Paenibacillus rhizosphaerae</name>
    <dbReference type="NCBI Taxonomy" id="297318"/>
    <lineage>
        <taxon>Bacteria</taxon>
        <taxon>Bacillati</taxon>
        <taxon>Bacillota</taxon>
        <taxon>Bacilli</taxon>
        <taxon>Bacillales</taxon>
        <taxon>Paenibacillaceae</taxon>
        <taxon>Paenibacillus</taxon>
    </lineage>
</organism>
<comment type="caution">
    <text evidence="1">The sequence shown here is derived from an EMBL/GenBank/DDBJ whole genome shotgun (WGS) entry which is preliminary data.</text>
</comment>